<dbReference type="Proteomes" id="UP000828390">
    <property type="component" value="Unassembled WGS sequence"/>
</dbReference>
<name>A0A9D4K5C8_DREPO</name>
<protein>
    <submittedName>
        <fullName evidence="1">Uncharacterized protein</fullName>
    </submittedName>
</protein>
<proteinExistence type="predicted"/>
<comment type="caution">
    <text evidence="1">The sequence shown here is derived from an EMBL/GenBank/DDBJ whole genome shotgun (WGS) entry which is preliminary data.</text>
</comment>
<evidence type="ECO:0000313" key="1">
    <source>
        <dbReference type="EMBL" id="KAH3833360.1"/>
    </source>
</evidence>
<dbReference type="AlphaFoldDB" id="A0A9D4K5C8"/>
<sequence>MPLDSLSRLALCAQCHLTHYQRWPRLHNATRLTFKASHVCTLPTDSHNLWTTLRDMAQKNGASAQEQGLYTAYRVATAADRPKWWLPYSWLKHQMAQG</sequence>
<evidence type="ECO:0000313" key="2">
    <source>
        <dbReference type="Proteomes" id="UP000828390"/>
    </source>
</evidence>
<organism evidence="1 2">
    <name type="scientific">Dreissena polymorpha</name>
    <name type="common">Zebra mussel</name>
    <name type="synonym">Mytilus polymorpha</name>
    <dbReference type="NCBI Taxonomy" id="45954"/>
    <lineage>
        <taxon>Eukaryota</taxon>
        <taxon>Metazoa</taxon>
        <taxon>Spiralia</taxon>
        <taxon>Lophotrochozoa</taxon>
        <taxon>Mollusca</taxon>
        <taxon>Bivalvia</taxon>
        <taxon>Autobranchia</taxon>
        <taxon>Heteroconchia</taxon>
        <taxon>Euheterodonta</taxon>
        <taxon>Imparidentia</taxon>
        <taxon>Neoheterodontei</taxon>
        <taxon>Myida</taxon>
        <taxon>Dreissenoidea</taxon>
        <taxon>Dreissenidae</taxon>
        <taxon>Dreissena</taxon>
    </lineage>
</organism>
<dbReference type="EMBL" id="JAIWYP010000004">
    <property type="protein sequence ID" value="KAH3833360.1"/>
    <property type="molecule type" value="Genomic_DNA"/>
</dbReference>
<reference evidence="1" key="2">
    <citation type="submission" date="2020-11" db="EMBL/GenBank/DDBJ databases">
        <authorList>
            <person name="McCartney M.A."/>
            <person name="Auch B."/>
            <person name="Kono T."/>
            <person name="Mallez S."/>
            <person name="Becker A."/>
            <person name="Gohl D.M."/>
            <person name="Silverstein K.A.T."/>
            <person name="Koren S."/>
            <person name="Bechman K.B."/>
            <person name="Herman A."/>
            <person name="Abrahante J.E."/>
            <person name="Garbe J."/>
        </authorList>
    </citation>
    <scope>NUCLEOTIDE SEQUENCE</scope>
    <source>
        <strain evidence="1">Duluth1</strain>
        <tissue evidence="1">Whole animal</tissue>
    </source>
</reference>
<keyword evidence="2" id="KW-1185">Reference proteome</keyword>
<reference evidence="1" key="1">
    <citation type="journal article" date="2019" name="bioRxiv">
        <title>The Genome of the Zebra Mussel, Dreissena polymorpha: A Resource for Invasive Species Research.</title>
        <authorList>
            <person name="McCartney M.A."/>
            <person name="Auch B."/>
            <person name="Kono T."/>
            <person name="Mallez S."/>
            <person name="Zhang Y."/>
            <person name="Obille A."/>
            <person name="Becker A."/>
            <person name="Abrahante J.E."/>
            <person name="Garbe J."/>
            <person name="Badalamenti J.P."/>
            <person name="Herman A."/>
            <person name="Mangelson H."/>
            <person name="Liachko I."/>
            <person name="Sullivan S."/>
            <person name="Sone E.D."/>
            <person name="Koren S."/>
            <person name="Silverstein K.A.T."/>
            <person name="Beckman K.B."/>
            <person name="Gohl D.M."/>
        </authorList>
    </citation>
    <scope>NUCLEOTIDE SEQUENCE</scope>
    <source>
        <strain evidence="1">Duluth1</strain>
        <tissue evidence="1">Whole animal</tissue>
    </source>
</reference>
<accession>A0A9D4K5C8</accession>
<gene>
    <name evidence="1" type="ORF">DPMN_106667</name>
</gene>